<keyword evidence="6" id="KW-1185">Reference proteome</keyword>
<dbReference type="InterPro" id="IPR012334">
    <property type="entry name" value="Pectin_lyas_fold"/>
</dbReference>
<keyword evidence="2" id="KW-0119">Carbohydrate metabolism</keyword>
<dbReference type="PATRIC" id="fig|273678.4.peg.3208"/>
<feature type="domain" description="Pectate lyase" evidence="4">
    <location>
        <begin position="84"/>
        <end position="298"/>
    </location>
</feature>
<reference evidence="5 6" key="1">
    <citation type="submission" date="2015-02" db="EMBL/GenBank/DDBJ databases">
        <title>Draft genome sequences of ten Microbacterium spp. with emphasis on heavy metal contaminated environments.</title>
        <authorList>
            <person name="Corretto E."/>
        </authorList>
    </citation>
    <scope>NUCLEOTIDE SEQUENCE [LARGE SCALE GENOMIC DNA]</scope>
    <source>
        <strain evidence="5 6">SA35</strain>
    </source>
</reference>
<dbReference type="EC" id="4.2.2.22" evidence="5"/>
<dbReference type="STRING" id="273678.RS84_03215"/>
<proteinExistence type="inferred from homology"/>
<dbReference type="EMBL" id="JYJB01000010">
    <property type="protein sequence ID" value="KJL46577.1"/>
    <property type="molecule type" value="Genomic_DNA"/>
</dbReference>
<dbReference type="SUPFAM" id="SSF51126">
    <property type="entry name" value="Pectin lyase-like"/>
    <property type="match status" value="2"/>
</dbReference>
<dbReference type="GO" id="GO:0030570">
    <property type="term" value="F:pectate lyase activity"/>
    <property type="evidence" value="ECO:0007669"/>
    <property type="project" value="InterPro"/>
</dbReference>
<keyword evidence="2" id="KW-0964">Secreted</keyword>
<protein>
    <submittedName>
        <fullName evidence="5">Pectate trisaccharide-lyase</fullName>
        <ecNumber evidence="5">4.2.2.22</ecNumber>
    </submittedName>
</protein>
<name>A0A0M2HQ13_9MICO</name>
<keyword evidence="2" id="KW-0624">Polysaccharide degradation</keyword>
<dbReference type="RefSeq" id="WP_052676404.1">
    <property type="nucleotide sequence ID" value="NZ_JYJB01000010.1"/>
</dbReference>
<dbReference type="InterPro" id="IPR011050">
    <property type="entry name" value="Pectin_lyase_fold/virulence"/>
</dbReference>
<accession>A0A0M2HQ13</accession>
<dbReference type="InterPro" id="IPR045032">
    <property type="entry name" value="PEL"/>
</dbReference>
<gene>
    <name evidence="5" type="primary">pelA_2</name>
    <name evidence="5" type="ORF">RS84_03215</name>
</gene>
<dbReference type="GO" id="GO:0000272">
    <property type="term" value="P:polysaccharide catabolic process"/>
    <property type="evidence" value="ECO:0007669"/>
    <property type="project" value="UniProtKB-KW"/>
</dbReference>
<dbReference type="Gene3D" id="2.160.20.10">
    <property type="entry name" value="Single-stranded right-handed beta-helix, Pectin lyase-like"/>
    <property type="match status" value="2"/>
</dbReference>
<evidence type="ECO:0000313" key="6">
    <source>
        <dbReference type="Proteomes" id="UP000033900"/>
    </source>
</evidence>
<evidence type="ECO:0000259" key="4">
    <source>
        <dbReference type="SMART" id="SM00656"/>
    </source>
</evidence>
<evidence type="ECO:0000256" key="1">
    <source>
        <dbReference type="ARBA" id="ARBA00023239"/>
    </source>
</evidence>
<evidence type="ECO:0000256" key="2">
    <source>
        <dbReference type="RuleBase" id="RU361173"/>
    </source>
</evidence>
<dbReference type="PANTHER" id="PTHR31683">
    <property type="entry name" value="PECTATE LYASE 18-RELATED"/>
    <property type="match status" value="1"/>
</dbReference>
<comment type="similarity">
    <text evidence="2">Belongs to the polysaccharide lyase 1 family.</text>
</comment>
<evidence type="ECO:0000256" key="3">
    <source>
        <dbReference type="SAM" id="SignalP"/>
    </source>
</evidence>
<comment type="caution">
    <text evidence="5">The sequence shown here is derived from an EMBL/GenBank/DDBJ whole genome shotgun (WGS) entry which is preliminary data.</text>
</comment>
<dbReference type="GO" id="GO:0005576">
    <property type="term" value="C:extracellular region"/>
    <property type="evidence" value="ECO:0007669"/>
    <property type="project" value="UniProtKB-SubCell"/>
</dbReference>
<evidence type="ECO:0000313" key="5">
    <source>
        <dbReference type="EMBL" id="KJL46577.1"/>
    </source>
</evidence>
<comment type="subcellular location">
    <subcellularLocation>
        <location evidence="2">Secreted</location>
    </subcellularLocation>
</comment>
<dbReference type="Proteomes" id="UP000033900">
    <property type="component" value="Unassembled WGS sequence"/>
</dbReference>
<dbReference type="OrthoDB" id="112037at2"/>
<dbReference type="AlphaFoldDB" id="A0A0M2HQ13"/>
<keyword evidence="3" id="KW-0732">Signal</keyword>
<dbReference type="InterPro" id="IPR002022">
    <property type="entry name" value="Pec_lyase"/>
</dbReference>
<dbReference type="PANTHER" id="PTHR31683:SF18">
    <property type="entry name" value="PECTATE LYASE 21-RELATED"/>
    <property type="match status" value="1"/>
</dbReference>
<dbReference type="Pfam" id="PF00544">
    <property type="entry name" value="Pectate_lyase_4"/>
    <property type="match status" value="1"/>
</dbReference>
<organism evidence="5 6">
    <name type="scientific">Microbacterium hydrocarbonoxydans</name>
    <dbReference type="NCBI Taxonomy" id="273678"/>
    <lineage>
        <taxon>Bacteria</taxon>
        <taxon>Bacillati</taxon>
        <taxon>Actinomycetota</taxon>
        <taxon>Actinomycetes</taxon>
        <taxon>Micrococcales</taxon>
        <taxon>Microbacteriaceae</taxon>
        <taxon>Microbacterium</taxon>
    </lineage>
</organism>
<keyword evidence="1 2" id="KW-0456">Lyase</keyword>
<sequence length="487" mass="51184">MVHFTPRSVPSRRVGALCVSALALLIAVPTTTGASAAPIPGAALLHDMGAPATASADGPVWSPVATGFASVPTAEHPDGTTGGAAGETVVVRDADALAASAASEGPLTILVAGEINVGDGGMITVTDDKTIAGTASGGEIVDGGLFVNHASNVIIRNLTFRDSFIAGDWDGKSPENDNDGIRIDTSDHVWIDHNEFARIGDGQLDIRKDSTAVTASWNYFHDHNKTLGVGWTSNLVTTLTLHHNRFSNVHQRNGSIDNVAYGHAYNNWLSGVSSYGMNSRGGSTMLVESSVFEHARQPLLVADTARLHQRDNIFTDVWQSTSAETGPTFEATEFYDYSADPVEDVVDLLTRFSGTTKTASREQIDKQVTVAQDGSGDYLSLHAAVGAASRADHAVEIVVEAGVYREVVSVWPGAEGLTIRGATGDPADVVITYDKMPALTVHADGVTLDDLTIENSTGAEYAFVDSGEGTALDDVTIIGEQLKGDPR</sequence>
<dbReference type="SMART" id="SM00656">
    <property type="entry name" value="Amb_all"/>
    <property type="match status" value="1"/>
</dbReference>
<feature type="signal peptide" evidence="3">
    <location>
        <begin position="1"/>
        <end position="36"/>
    </location>
</feature>
<feature type="chain" id="PRO_5018178463" evidence="3">
    <location>
        <begin position="37"/>
        <end position="487"/>
    </location>
</feature>